<evidence type="ECO:0000256" key="2">
    <source>
        <dbReference type="ARBA" id="ARBA00022737"/>
    </source>
</evidence>
<keyword evidence="6" id="KW-1185">Reference proteome</keyword>
<dbReference type="OrthoDB" id="284782at2759"/>
<feature type="repeat" description="WD" evidence="4">
    <location>
        <begin position="295"/>
        <end position="337"/>
    </location>
</feature>
<comment type="caution">
    <text evidence="5">The sequence shown here is derived from an EMBL/GenBank/DDBJ whole genome shotgun (WGS) entry which is preliminary data.</text>
</comment>
<dbReference type="PANTHER" id="PTHR19920">
    <property type="entry name" value="WD40 PROTEIN CIAO1"/>
    <property type="match status" value="1"/>
</dbReference>
<dbReference type="InterPro" id="IPR028608">
    <property type="entry name" value="CIAO1/Cia1"/>
</dbReference>
<feature type="repeat" description="WD" evidence="4">
    <location>
        <begin position="52"/>
        <end position="84"/>
    </location>
</feature>
<reference evidence="5" key="1">
    <citation type="submission" date="2020-12" db="EMBL/GenBank/DDBJ databases">
        <authorList>
            <person name="Iha C."/>
        </authorList>
    </citation>
    <scope>NUCLEOTIDE SEQUENCE</scope>
</reference>
<dbReference type="Proteomes" id="UP000708148">
    <property type="component" value="Unassembled WGS sequence"/>
</dbReference>
<dbReference type="GO" id="GO:0097361">
    <property type="term" value="C:cytosolic [4Fe-4S] assembly targeting complex"/>
    <property type="evidence" value="ECO:0007669"/>
    <property type="project" value="InterPro"/>
</dbReference>
<keyword evidence="1 4" id="KW-0853">WD repeat</keyword>
<dbReference type="CDD" id="cd00200">
    <property type="entry name" value="WD40"/>
    <property type="match status" value="1"/>
</dbReference>
<dbReference type="Gene3D" id="2.130.10.10">
    <property type="entry name" value="YVTN repeat-like/Quinoprotein amine dehydrogenase"/>
    <property type="match status" value="1"/>
</dbReference>
<dbReference type="InterPro" id="IPR001680">
    <property type="entry name" value="WD40_rpt"/>
</dbReference>
<dbReference type="Pfam" id="PF00400">
    <property type="entry name" value="WD40"/>
    <property type="match status" value="7"/>
</dbReference>
<evidence type="ECO:0000256" key="3">
    <source>
        <dbReference type="HAMAP-Rule" id="MF_03037"/>
    </source>
</evidence>
<dbReference type="HAMAP" id="MF_03037">
    <property type="entry name" value="ciao1"/>
    <property type="match status" value="1"/>
</dbReference>
<sequence>MQAPKAAGALPQTVTSPIIYAGQKLASCGSDKTVRIWSRDSSGRWLCSAILEDCHTRAVRSCCWSPCGQYLATASFDATTAVWEEQGGEWEQVGTLEGHENEVKSVAWHPDGNLIATCSRDRTVWLWEPVDACDYECVDVKHGHSQDVKMVQWHPGGQVLASASYDDSIKLWTEDVEGDEWNCAQTLGGPGGGHTSTVWGLAFEEGGAHMVSCSGDLTLKIWQCEMDGRQPEWKLASTMSGYHTRTIYSVDWSKLGVIASGCGDNAIRLFSGDKGVSSDGCASGCASYRMLTSVEGAHSLDVNCVKWNPQDPTILASCGDDGLIRMWSYKPDAVAGTSE</sequence>
<dbReference type="SUPFAM" id="SSF50978">
    <property type="entry name" value="WD40 repeat-like"/>
    <property type="match status" value="1"/>
</dbReference>
<accession>A0A8S1IME8</accession>
<evidence type="ECO:0000313" key="6">
    <source>
        <dbReference type="Proteomes" id="UP000708148"/>
    </source>
</evidence>
<dbReference type="GO" id="GO:0016226">
    <property type="term" value="P:iron-sulfur cluster assembly"/>
    <property type="evidence" value="ECO:0007669"/>
    <property type="project" value="UniProtKB-UniRule"/>
</dbReference>
<dbReference type="InterPro" id="IPR015943">
    <property type="entry name" value="WD40/YVTN_repeat-like_dom_sf"/>
</dbReference>
<evidence type="ECO:0000256" key="1">
    <source>
        <dbReference type="ARBA" id="ARBA00022574"/>
    </source>
</evidence>
<dbReference type="PRINTS" id="PR00320">
    <property type="entry name" value="GPROTEINBRPT"/>
</dbReference>
<feature type="repeat" description="WD" evidence="4">
    <location>
        <begin position="191"/>
        <end position="223"/>
    </location>
</feature>
<proteinExistence type="inferred from homology"/>
<dbReference type="AlphaFoldDB" id="A0A8S1IME8"/>
<dbReference type="PROSITE" id="PS50294">
    <property type="entry name" value="WD_REPEATS_REGION"/>
    <property type="match status" value="5"/>
</dbReference>
<dbReference type="EMBL" id="CAJHUC010000393">
    <property type="protein sequence ID" value="CAD7695830.1"/>
    <property type="molecule type" value="Genomic_DNA"/>
</dbReference>
<feature type="repeat" description="WD" evidence="4">
    <location>
        <begin position="141"/>
        <end position="172"/>
    </location>
</feature>
<protein>
    <recommendedName>
        <fullName evidence="3">Probable cytosolic iron-sulfur protein assembly protein CIAO1 homolog</fullName>
    </recommendedName>
</protein>
<evidence type="ECO:0000256" key="4">
    <source>
        <dbReference type="PROSITE-ProRule" id="PRU00221"/>
    </source>
</evidence>
<feature type="repeat" description="WD" evidence="4">
    <location>
        <begin position="96"/>
        <end position="128"/>
    </location>
</feature>
<dbReference type="SMART" id="SM00320">
    <property type="entry name" value="WD40"/>
    <property type="match status" value="7"/>
</dbReference>
<keyword evidence="2" id="KW-0677">Repeat</keyword>
<organism evidence="5 6">
    <name type="scientific">Ostreobium quekettii</name>
    <dbReference type="NCBI Taxonomy" id="121088"/>
    <lineage>
        <taxon>Eukaryota</taxon>
        <taxon>Viridiplantae</taxon>
        <taxon>Chlorophyta</taxon>
        <taxon>core chlorophytes</taxon>
        <taxon>Ulvophyceae</taxon>
        <taxon>TCBD clade</taxon>
        <taxon>Bryopsidales</taxon>
        <taxon>Ostreobineae</taxon>
        <taxon>Ostreobiaceae</taxon>
        <taxon>Ostreobium</taxon>
    </lineage>
</organism>
<dbReference type="InterPro" id="IPR036322">
    <property type="entry name" value="WD40_repeat_dom_sf"/>
</dbReference>
<dbReference type="PROSITE" id="PS50082">
    <property type="entry name" value="WD_REPEATS_2"/>
    <property type="match status" value="5"/>
</dbReference>
<comment type="similarity">
    <text evidence="3">Belongs to the WD repeat CIA1 family.</text>
</comment>
<gene>
    <name evidence="5" type="ORF">OSTQU699_LOCUS1191</name>
</gene>
<dbReference type="InterPro" id="IPR020472">
    <property type="entry name" value="WD40_PAC1"/>
</dbReference>
<evidence type="ECO:0000313" key="5">
    <source>
        <dbReference type="EMBL" id="CAD7695830.1"/>
    </source>
</evidence>
<comment type="function">
    <text evidence="3">Essential component of the cytosolic iron-sulfur (Fe/S) protein assembly machinery. Required for the maturation of extramitochondrial Fe/S proteins.</text>
</comment>
<dbReference type="FunFam" id="2.130.10.10:FF:000136">
    <property type="entry name" value="Probable cytosolic iron-sulfur protein assembly protein CIAO1"/>
    <property type="match status" value="1"/>
</dbReference>
<name>A0A8S1IME8_9CHLO</name>
<dbReference type="PANTHER" id="PTHR19920:SF0">
    <property type="entry name" value="CYTOSOLIC IRON-SULFUR PROTEIN ASSEMBLY PROTEIN CIAO1-RELATED"/>
    <property type="match status" value="1"/>
</dbReference>